<dbReference type="InterPro" id="IPR014043">
    <property type="entry name" value="Acyl_transferase_dom"/>
</dbReference>
<evidence type="ECO:0000256" key="1">
    <source>
        <dbReference type="ARBA" id="ARBA00008217"/>
    </source>
</evidence>
<dbReference type="InterPro" id="IPR016036">
    <property type="entry name" value="Malonyl_transacylase_ACP-bd"/>
</dbReference>
<protein>
    <recommendedName>
        <fullName evidence="2">[acyl-carrier-protein] S-malonyltransferase</fullName>
        <ecNumber evidence="2">2.3.1.39</ecNumber>
    </recommendedName>
</protein>
<proteinExistence type="inferred from homology"/>
<gene>
    <name evidence="7" type="ORF">LCGC14_1239710</name>
</gene>
<dbReference type="PIRSF" id="PIRSF000446">
    <property type="entry name" value="Mct"/>
    <property type="match status" value="1"/>
</dbReference>
<evidence type="ECO:0000259" key="6">
    <source>
        <dbReference type="SMART" id="SM00827"/>
    </source>
</evidence>
<dbReference type="InterPro" id="IPR016035">
    <property type="entry name" value="Acyl_Trfase/lysoPLipase"/>
</dbReference>
<sequence>MSGMAFLFPGQGSQRVGMGKDFYDFSSLAREIFLRADETLGFKISKLCFEGPEEELKLTKNTQPALLILSFVAYVLLGKEALIAAGHSLGEYSALVVTGSLKFEDALLLVQKRGMYMQEAVPVGIGAMAAVLGCSYEDIEKALTKIEKGVVEIANWNSQEQIVISGHKEAVDKALAVINPPRSIILPVSAPFHCRLMKSAEEKLSYDLDQVEFKGLKFPIITNVDAKVIHKGDEARDALKRQVTQPVLWFKSMEILLKEKVDLFVELGPGKVLSGLAKRISRKWASPPTLLNVEDSLTLEKVRETISGML</sequence>
<comment type="caution">
    <text evidence="7">The sequence shown here is derived from an EMBL/GenBank/DDBJ whole genome shotgun (WGS) entry which is preliminary data.</text>
</comment>
<dbReference type="PANTHER" id="PTHR42681:SF1">
    <property type="entry name" value="MALONYL-COA-ACYL CARRIER PROTEIN TRANSACYLASE, MITOCHONDRIAL"/>
    <property type="match status" value="1"/>
</dbReference>
<dbReference type="GO" id="GO:0006633">
    <property type="term" value="P:fatty acid biosynthetic process"/>
    <property type="evidence" value="ECO:0007669"/>
    <property type="project" value="TreeGrafter"/>
</dbReference>
<dbReference type="InterPro" id="IPR050858">
    <property type="entry name" value="Mal-CoA-ACP_Trans/PKS_FabD"/>
</dbReference>
<comment type="catalytic activity">
    <reaction evidence="5">
        <text>holo-[ACP] + malonyl-CoA = malonyl-[ACP] + CoA</text>
        <dbReference type="Rhea" id="RHEA:41792"/>
        <dbReference type="Rhea" id="RHEA-COMP:9623"/>
        <dbReference type="Rhea" id="RHEA-COMP:9685"/>
        <dbReference type="ChEBI" id="CHEBI:57287"/>
        <dbReference type="ChEBI" id="CHEBI:57384"/>
        <dbReference type="ChEBI" id="CHEBI:64479"/>
        <dbReference type="ChEBI" id="CHEBI:78449"/>
        <dbReference type="EC" id="2.3.1.39"/>
    </reaction>
</comment>
<feature type="domain" description="Malonyl-CoA:ACP transacylase (MAT)" evidence="6">
    <location>
        <begin position="7"/>
        <end position="292"/>
    </location>
</feature>
<dbReference type="SUPFAM" id="SSF55048">
    <property type="entry name" value="Probable ACP-binding domain of malonyl-CoA ACP transacylase"/>
    <property type="match status" value="1"/>
</dbReference>
<comment type="similarity">
    <text evidence="1">Belongs to the FabD family.</text>
</comment>
<dbReference type="Gene3D" id="3.30.70.250">
    <property type="entry name" value="Malonyl-CoA ACP transacylase, ACP-binding"/>
    <property type="match status" value="1"/>
</dbReference>
<dbReference type="SMART" id="SM00827">
    <property type="entry name" value="PKS_AT"/>
    <property type="match status" value="1"/>
</dbReference>
<evidence type="ECO:0000256" key="2">
    <source>
        <dbReference type="ARBA" id="ARBA00013258"/>
    </source>
</evidence>
<keyword evidence="3" id="KW-0808">Transferase</keyword>
<dbReference type="Gene3D" id="3.40.366.10">
    <property type="entry name" value="Malonyl-Coenzyme A Acyl Carrier Protein, domain 2"/>
    <property type="match status" value="1"/>
</dbReference>
<dbReference type="InterPro" id="IPR004410">
    <property type="entry name" value="Malonyl_CoA-ACP_transAc_FabD"/>
</dbReference>
<name>A0A0F9LTE8_9ZZZZ</name>
<evidence type="ECO:0000313" key="7">
    <source>
        <dbReference type="EMBL" id="KKM90331.1"/>
    </source>
</evidence>
<evidence type="ECO:0000256" key="3">
    <source>
        <dbReference type="ARBA" id="ARBA00022679"/>
    </source>
</evidence>
<dbReference type="NCBIfam" id="TIGR00128">
    <property type="entry name" value="fabD"/>
    <property type="match status" value="1"/>
</dbReference>
<dbReference type="SUPFAM" id="SSF52151">
    <property type="entry name" value="FabD/lysophospholipase-like"/>
    <property type="match status" value="1"/>
</dbReference>
<dbReference type="InterPro" id="IPR024925">
    <property type="entry name" value="Malonyl_CoA-ACP_transAc"/>
</dbReference>
<dbReference type="InterPro" id="IPR001227">
    <property type="entry name" value="Ac_transferase_dom_sf"/>
</dbReference>
<dbReference type="EC" id="2.3.1.39" evidence="2"/>
<evidence type="ECO:0000256" key="4">
    <source>
        <dbReference type="ARBA" id="ARBA00023315"/>
    </source>
</evidence>
<dbReference type="GO" id="GO:0004314">
    <property type="term" value="F:[acyl-carrier-protein] S-malonyltransferase activity"/>
    <property type="evidence" value="ECO:0007669"/>
    <property type="project" value="UniProtKB-EC"/>
</dbReference>
<dbReference type="Pfam" id="PF00698">
    <property type="entry name" value="Acyl_transf_1"/>
    <property type="match status" value="1"/>
</dbReference>
<organism evidence="7">
    <name type="scientific">marine sediment metagenome</name>
    <dbReference type="NCBI Taxonomy" id="412755"/>
    <lineage>
        <taxon>unclassified sequences</taxon>
        <taxon>metagenomes</taxon>
        <taxon>ecological metagenomes</taxon>
    </lineage>
</organism>
<evidence type="ECO:0000256" key="5">
    <source>
        <dbReference type="ARBA" id="ARBA00048462"/>
    </source>
</evidence>
<dbReference type="AlphaFoldDB" id="A0A0F9LTE8"/>
<reference evidence="7" key="1">
    <citation type="journal article" date="2015" name="Nature">
        <title>Complex archaea that bridge the gap between prokaryotes and eukaryotes.</title>
        <authorList>
            <person name="Spang A."/>
            <person name="Saw J.H."/>
            <person name="Jorgensen S.L."/>
            <person name="Zaremba-Niedzwiedzka K."/>
            <person name="Martijn J."/>
            <person name="Lind A.E."/>
            <person name="van Eijk R."/>
            <person name="Schleper C."/>
            <person name="Guy L."/>
            <person name="Ettema T.J."/>
        </authorList>
    </citation>
    <scope>NUCLEOTIDE SEQUENCE</scope>
</reference>
<dbReference type="PANTHER" id="PTHR42681">
    <property type="entry name" value="MALONYL-COA-ACYL CARRIER PROTEIN TRANSACYLASE, MITOCHONDRIAL"/>
    <property type="match status" value="1"/>
</dbReference>
<keyword evidence="4" id="KW-0012">Acyltransferase</keyword>
<accession>A0A0F9LTE8</accession>
<dbReference type="GO" id="GO:0005829">
    <property type="term" value="C:cytosol"/>
    <property type="evidence" value="ECO:0007669"/>
    <property type="project" value="TreeGrafter"/>
</dbReference>
<dbReference type="EMBL" id="LAZR01006685">
    <property type="protein sequence ID" value="KKM90331.1"/>
    <property type="molecule type" value="Genomic_DNA"/>
</dbReference>